<dbReference type="InterPro" id="IPR011712">
    <property type="entry name" value="Sig_transdc_His_kin_sub3_dim/P"/>
</dbReference>
<feature type="transmembrane region" description="Helical" evidence="1">
    <location>
        <begin position="87"/>
        <end position="114"/>
    </location>
</feature>
<dbReference type="InterPro" id="IPR002018">
    <property type="entry name" value="CarbesteraseB"/>
</dbReference>
<feature type="transmembrane region" description="Helical" evidence="1">
    <location>
        <begin position="32"/>
        <end position="50"/>
    </location>
</feature>
<dbReference type="PANTHER" id="PTHR11559">
    <property type="entry name" value="CARBOXYLESTERASE"/>
    <property type="match status" value="1"/>
</dbReference>
<accession>A0A8J4A3M3</accession>
<evidence type="ECO:0000256" key="1">
    <source>
        <dbReference type="SAM" id="Phobius"/>
    </source>
</evidence>
<evidence type="ECO:0008006" key="6">
    <source>
        <dbReference type="Google" id="ProtNLM"/>
    </source>
</evidence>
<keyword evidence="1" id="KW-0472">Membrane</keyword>
<dbReference type="EMBL" id="BOPH01000097">
    <property type="protein sequence ID" value="GIJ72171.1"/>
    <property type="molecule type" value="Genomic_DNA"/>
</dbReference>
<proteinExistence type="predicted"/>
<evidence type="ECO:0000259" key="3">
    <source>
        <dbReference type="Pfam" id="PF07730"/>
    </source>
</evidence>
<keyword evidence="1" id="KW-1133">Transmembrane helix</keyword>
<name>A0A8J4A3M3_9ACTN</name>
<dbReference type="Gene3D" id="3.40.50.1820">
    <property type="entry name" value="alpha/beta hydrolase"/>
    <property type="match status" value="1"/>
</dbReference>
<dbReference type="GO" id="GO:0000155">
    <property type="term" value="F:phosphorelay sensor kinase activity"/>
    <property type="evidence" value="ECO:0007669"/>
    <property type="project" value="InterPro"/>
</dbReference>
<evidence type="ECO:0000313" key="4">
    <source>
        <dbReference type="EMBL" id="GIJ72171.1"/>
    </source>
</evidence>
<feature type="transmembrane region" description="Helical" evidence="1">
    <location>
        <begin position="7"/>
        <end position="26"/>
    </location>
</feature>
<feature type="domain" description="Signal transduction histidine kinase subgroup 3 dimerisation and phosphoacceptor" evidence="3">
    <location>
        <begin position="200"/>
        <end position="256"/>
    </location>
</feature>
<protein>
    <recommendedName>
        <fullName evidence="6">Carboxylesterase type B</fullName>
    </recommendedName>
</protein>
<evidence type="ECO:0000313" key="5">
    <source>
        <dbReference type="Proteomes" id="UP000635606"/>
    </source>
</evidence>
<dbReference type="Pfam" id="PF07730">
    <property type="entry name" value="HisKA_3"/>
    <property type="match status" value="1"/>
</dbReference>
<dbReference type="InterPro" id="IPR050309">
    <property type="entry name" value="Type-B_Carboxylest/Lipase"/>
</dbReference>
<sequence length="523" mass="55104">MTDRAGRVAAIAAVPILVIAAVPVVVSGGGRWTVVLTAATVSLLLTMALVHPRWSAQVRCGYYGGLLVLMTALVAADPYAMFGSWVLAVHAIVLFPARWAFAWAAVGAVLLTFAQGGVGPTAPPVVSLLSPILVAGWVVARESEVRRRTAAELAAANMSLAETNARLGAANRDLTVAAATEERLRGRLLAQARAVGVQDERHRIARELHDTVAQDLSAVVTLLETTLAEPAPDPARIGRARDVARSGLAEARRAFAFVQPADAVERNGVAAAATLGCGRSTTAETLTCLRALPTGALDAQHAMFGAAAYGNPTVPTGPADALARGDVARVPVLAGFTRDEHRFTAGLLALAGYRIPAADLPRLFAQGFGTRAPEVLDRYRSVGDAALVWSAAYTDAMWVCPGAAVHRQLAAHVPVFTYEFADENAQPFVDLPADFPAGASHASELPNLFEVKGRGPVAGDRYTDGQRALADTMIGYWTAFARTGDPNHDGAPTWPRGTTLRLAPGDVSTVDLDATHQCRFWQP</sequence>
<keyword evidence="5" id="KW-1185">Reference proteome</keyword>
<dbReference type="GO" id="GO:0016020">
    <property type="term" value="C:membrane"/>
    <property type="evidence" value="ECO:0007669"/>
    <property type="project" value="InterPro"/>
</dbReference>
<keyword evidence="1" id="KW-0812">Transmembrane</keyword>
<dbReference type="GO" id="GO:0046983">
    <property type="term" value="F:protein dimerization activity"/>
    <property type="evidence" value="ECO:0007669"/>
    <property type="project" value="InterPro"/>
</dbReference>
<comment type="caution">
    <text evidence="4">The sequence shown here is derived from an EMBL/GenBank/DDBJ whole genome shotgun (WGS) entry which is preliminary data.</text>
</comment>
<feature type="domain" description="Carboxylesterase type B" evidence="2">
    <location>
        <begin position="391"/>
        <end position="497"/>
    </location>
</feature>
<dbReference type="Proteomes" id="UP000635606">
    <property type="component" value="Unassembled WGS sequence"/>
</dbReference>
<evidence type="ECO:0000259" key="2">
    <source>
        <dbReference type="Pfam" id="PF00135"/>
    </source>
</evidence>
<dbReference type="SUPFAM" id="SSF53474">
    <property type="entry name" value="alpha/beta-Hydrolases"/>
    <property type="match status" value="1"/>
</dbReference>
<feature type="transmembrane region" description="Helical" evidence="1">
    <location>
        <begin position="121"/>
        <end position="140"/>
    </location>
</feature>
<reference evidence="4" key="1">
    <citation type="submission" date="2021-01" db="EMBL/GenBank/DDBJ databases">
        <title>Whole genome shotgun sequence of Virgisporangium ochraceum NBRC 16418.</title>
        <authorList>
            <person name="Komaki H."/>
            <person name="Tamura T."/>
        </authorList>
    </citation>
    <scope>NUCLEOTIDE SEQUENCE</scope>
    <source>
        <strain evidence="4">NBRC 16418</strain>
    </source>
</reference>
<dbReference type="RefSeq" id="WP_203932025.1">
    <property type="nucleotide sequence ID" value="NZ_BOPH01000097.1"/>
</dbReference>
<organism evidence="4 5">
    <name type="scientific">Virgisporangium ochraceum</name>
    <dbReference type="NCBI Taxonomy" id="65505"/>
    <lineage>
        <taxon>Bacteria</taxon>
        <taxon>Bacillati</taxon>
        <taxon>Actinomycetota</taxon>
        <taxon>Actinomycetes</taxon>
        <taxon>Micromonosporales</taxon>
        <taxon>Micromonosporaceae</taxon>
        <taxon>Virgisporangium</taxon>
    </lineage>
</organism>
<dbReference type="InterPro" id="IPR029058">
    <property type="entry name" value="AB_hydrolase_fold"/>
</dbReference>
<gene>
    <name evidence="4" type="ORF">Voc01_070880</name>
</gene>
<dbReference type="AlphaFoldDB" id="A0A8J4A3M3"/>
<dbReference type="Pfam" id="PF00135">
    <property type="entry name" value="COesterase"/>
    <property type="match status" value="1"/>
</dbReference>
<feature type="transmembrane region" description="Helical" evidence="1">
    <location>
        <begin position="62"/>
        <end position="81"/>
    </location>
</feature>